<keyword evidence="2" id="KW-1185">Reference proteome</keyword>
<protein>
    <submittedName>
        <fullName evidence="1">Uncharacterized protein</fullName>
    </submittedName>
</protein>
<dbReference type="EMBL" id="OCTN01000012">
    <property type="protein sequence ID" value="SOH95552.1"/>
    <property type="molecule type" value="Genomic_DNA"/>
</dbReference>
<proteinExistence type="predicted"/>
<dbReference type="Proteomes" id="UP000220034">
    <property type="component" value="Unassembled WGS sequence"/>
</dbReference>
<name>A0A2C9CWA4_9RHOB</name>
<evidence type="ECO:0000313" key="2">
    <source>
        <dbReference type="Proteomes" id="UP000220034"/>
    </source>
</evidence>
<organism evidence="1 2">
    <name type="scientific">Pontivivens marinum</name>
    <dbReference type="NCBI Taxonomy" id="1690039"/>
    <lineage>
        <taxon>Bacteria</taxon>
        <taxon>Pseudomonadati</taxon>
        <taxon>Pseudomonadota</taxon>
        <taxon>Alphaproteobacteria</taxon>
        <taxon>Rhodobacterales</taxon>
        <taxon>Paracoccaceae</taxon>
        <taxon>Pontivivens</taxon>
    </lineage>
</organism>
<accession>A0A2C9CWA4</accession>
<gene>
    <name evidence="1" type="ORF">SAMN06273572_11246</name>
</gene>
<reference evidence="2" key="1">
    <citation type="submission" date="2017-09" db="EMBL/GenBank/DDBJ databases">
        <authorList>
            <person name="Varghese N."/>
            <person name="Submissions S."/>
        </authorList>
    </citation>
    <scope>NUCLEOTIDE SEQUENCE [LARGE SCALE GENOMIC DNA]</scope>
    <source>
        <strain evidence="2">C7</strain>
    </source>
</reference>
<evidence type="ECO:0000313" key="1">
    <source>
        <dbReference type="EMBL" id="SOH95552.1"/>
    </source>
</evidence>
<dbReference type="AlphaFoldDB" id="A0A2C9CWA4"/>
<sequence>MVTPAPVAQGQLTVAGANLLVPLENSLFAFDEAMPTILADHVGLSTVVAQTRGEGAAMQDLCQSSDSRPDIVLLTRSPQMVEIRQCEARGVDISADLVALYGGGLHGAPDSAQVWVAFVPDQLVVNPAAERAVRVLRYDFAGLIEGTVYEPYFTARRN</sequence>